<feature type="compositionally biased region" description="Basic and acidic residues" evidence="1">
    <location>
        <begin position="1103"/>
        <end position="1112"/>
    </location>
</feature>
<evidence type="ECO:0000313" key="5">
    <source>
        <dbReference type="EMBL" id="THF64561.1"/>
    </source>
</evidence>
<comment type="caution">
    <text evidence="5">The sequence shown here is derived from an EMBL/GenBank/DDBJ whole genome shotgun (WGS) entry which is preliminary data.</text>
</comment>
<feature type="region of interest" description="Disordered" evidence="1">
    <location>
        <begin position="1697"/>
        <end position="1719"/>
    </location>
</feature>
<organism evidence="5 6">
    <name type="scientific">Pseudothauera nasutitermitis</name>
    <dbReference type="NCBI Taxonomy" id="2565930"/>
    <lineage>
        <taxon>Bacteria</taxon>
        <taxon>Pseudomonadati</taxon>
        <taxon>Pseudomonadota</taxon>
        <taxon>Betaproteobacteria</taxon>
        <taxon>Rhodocyclales</taxon>
        <taxon>Zoogloeaceae</taxon>
        <taxon>Pseudothauera</taxon>
    </lineage>
</organism>
<dbReference type="RefSeq" id="WP_136348280.1">
    <property type="nucleotide sequence ID" value="NZ_SSOC01000004.1"/>
</dbReference>
<dbReference type="Pfam" id="PF05593">
    <property type="entry name" value="RHS_repeat"/>
    <property type="match status" value="2"/>
</dbReference>
<evidence type="ECO:0000256" key="2">
    <source>
        <dbReference type="SAM" id="SignalP"/>
    </source>
</evidence>
<dbReference type="Pfam" id="PF09994">
    <property type="entry name" value="T6SS_Tle1-like_cat"/>
    <property type="match status" value="1"/>
</dbReference>
<dbReference type="Gene3D" id="2.180.10.10">
    <property type="entry name" value="RHS repeat-associated core"/>
    <property type="match status" value="3"/>
</dbReference>
<keyword evidence="6" id="KW-1185">Reference proteome</keyword>
<dbReference type="InterPro" id="IPR022385">
    <property type="entry name" value="Rhs_assc_core"/>
</dbReference>
<gene>
    <name evidence="5" type="ORF">E6C76_10880</name>
</gene>
<dbReference type="PANTHER" id="PTHR32305">
    <property type="match status" value="1"/>
</dbReference>
<feature type="region of interest" description="Disordered" evidence="1">
    <location>
        <begin position="68"/>
        <end position="87"/>
    </location>
</feature>
<dbReference type="EMBL" id="SSOC01000004">
    <property type="protein sequence ID" value="THF64561.1"/>
    <property type="molecule type" value="Genomic_DNA"/>
</dbReference>
<dbReference type="InterPro" id="IPR050708">
    <property type="entry name" value="T6SS_VgrG/RHS"/>
</dbReference>
<feature type="signal peptide" evidence="2">
    <location>
        <begin position="1"/>
        <end position="22"/>
    </location>
</feature>
<protein>
    <recommendedName>
        <fullName evidence="7">DUF2235 domain-containing protein</fullName>
    </recommendedName>
</protein>
<accession>A0A4S4AYZ0</accession>
<evidence type="ECO:0000259" key="3">
    <source>
        <dbReference type="Pfam" id="PF09994"/>
    </source>
</evidence>
<feature type="region of interest" description="Disordered" evidence="1">
    <location>
        <begin position="743"/>
        <end position="772"/>
    </location>
</feature>
<dbReference type="InterPro" id="IPR045351">
    <property type="entry name" value="DUF6531"/>
</dbReference>
<feature type="region of interest" description="Disordered" evidence="1">
    <location>
        <begin position="1081"/>
        <end position="1123"/>
    </location>
</feature>
<dbReference type="NCBIfam" id="TIGR01643">
    <property type="entry name" value="YD_repeat_2x"/>
    <property type="match status" value="4"/>
</dbReference>
<dbReference type="NCBIfam" id="TIGR03696">
    <property type="entry name" value="Rhs_assc_core"/>
    <property type="match status" value="1"/>
</dbReference>
<dbReference type="Pfam" id="PF20148">
    <property type="entry name" value="DUF6531"/>
    <property type="match status" value="1"/>
</dbReference>
<dbReference type="InterPro" id="IPR006530">
    <property type="entry name" value="YD"/>
</dbReference>
<evidence type="ECO:0008006" key="7">
    <source>
        <dbReference type="Google" id="ProtNLM"/>
    </source>
</evidence>
<proteinExistence type="predicted"/>
<feature type="compositionally biased region" description="Basic and acidic residues" evidence="1">
    <location>
        <begin position="761"/>
        <end position="772"/>
    </location>
</feature>
<evidence type="ECO:0000256" key="1">
    <source>
        <dbReference type="SAM" id="MobiDB-lite"/>
    </source>
</evidence>
<dbReference type="InterPro" id="IPR031325">
    <property type="entry name" value="RHS_repeat"/>
</dbReference>
<feature type="chain" id="PRO_5020840126" description="DUF2235 domain-containing protein" evidence="2">
    <location>
        <begin position="23"/>
        <end position="1779"/>
    </location>
</feature>
<dbReference type="OrthoDB" id="8727902at2"/>
<dbReference type="PANTHER" id="PTHR32305:SF15">
    <property type="entry name" value="PROTEIN RHSA-RELATED"/>
    <property type="match status" value="1"/>
</dbReference>
<feature type="domain" description="DUF6531" evidence="4">
    <location>
        <begin position="86"/>
        <end position="163"/>
    </location>
</feature>
<feature type="compositionally biased region" description="Polar residues" evidence="1">
    <location>
        <begin position="71"/>
        <end position="80"/>
    </location>
</feature>
<sequence>MNAIRHASALLLVLALSPPAAAQGILDDLLGGGSNSGSCGVTMSCPAPDTPDPPTQCVNNDIGNPCATPNGPATQSSPAGQSVGAGNPISVLSGNKHQREADLHALPGVLGLEIVRHYNSQRSRDERPGIHLGPGWRLSYDTRLYPTPGNLQIVQADGSRVIFARNPDDPGRCASLDPARGQVLITQGARGEQYVWHWPDGRQLFFDARGRLTQILAPTGEFVSIQRDPAGRLVSVTDPQGRALLFTHTEDLRAIAHIDSPLGRFSYTYDDAGNLAKLTLPTHYDPGERPHAFANRGTTTSTLAREYHYEDERFPTLLTGITVSGSGSDGQPIHQRIATWAYDDQARAVRSVRGPLPPDGERGPEDLALDFSAPGRTVLTNSLGQTTTYLTGLIGSERRILEARGPGCATCPPTNVRYRYDEAARPVLATALDDEGRPLRITHTTFDDHGRALRIERHRFIDGRPVLQDWVRYAYAPHSHTAPVLIARPSVVPGQEHQVRIDYNDAGQPIRMHETGFSPLDATGRPAASAQAATPIERTTTYAYTQINGRSLLAEIDGPLPNGPEASPQDSDITRFEWDERGRFITAVTAPGARRNELDHDPHTGLLAAVHNAEGHRTAFIQDARQQLTELRRSGPGGAQAYRFRHDALGHPVEAGTAGGGGQDYQPQWRRAYDPAGRLQWQASPLGVLRTWRYDTESRLTETGIHSASMARIHRYEYDAHGRLTAFNDNAGRTQRIHYSPAGLPQAHEDALGRTTAPTRSRSDPAPRHLRDDFGRTVLTLSPDSGAARREFDAADRLVAMHDARGNRARYDYDPQGRILRQVITDAHTGDDERTQWRYVGAHLAELIHPAQRERYEYDARGYRSARIVTLNTPQGEHTAVTRYEHDESGQLVATTLPDGSRLEYRRNGQGQVVALARSTVHTPWLRWLGRDQIIVRDITRDLAGLRSYTTGNGIQAQYQRSRDGTLARIAYRRPGPTLAALPGIAQAHAQNPPPQPPAPSTLPGALGLPADPQALIDHRYLWDVRGNLLYQRQHAGETRHLSHAYDTRSRLVASVAAGEGGEEQAVWRYAYDHSQRRVLDQQGIDSQAELRAGTRRSTFEPGSHRRTDTEPARYSASGQPEQLGRREYDWDARGRLVAVREDGAEIARYGYDHRGLRNTIQAGGQTRHILHDAVRQPLAELDGAGRITRQYVFLADMALAVIDTPDGAALAPADRNPFARIGGDLLRIVQSWFAGLDGIAWLHANHLGAPEAATDGGGQVIWRASYAPFGAASITARDGFALHLRLPGQYFDIETGLHYNRARYYDPDLGQYLTPDPLGTPDGPNPYAYVAFNPFKYIDPDGLILFAFDGTDNSRDQRELQRLGGSRTNVARFWDLYDDGPRNYVSGVGTRHFEDGNTNYLGEAYQDILPNGFGPIPDRGGNYTGRERIDRMWSYFIDEAEAMEDDEVMDIDIVGFSRGAAQAREFANRLTAASIVIDGVRFIQYSATDSASGEEVTRCQPVNLRFMGLFDTVLSTDLPSGAAYRLGIPGEFAYVAHAVALNEYRSQPYSSDVFGYPFNAAFWNSTRRNLPDDLHQGGFPLESIGAGSLTPDQVRIERGFIGAHADIGGGYDEGENQLSFVALNWMVEQAKKAGVNMDVSRLPSIASIANPILHDQSNALRIGDPRNTPLVSREVGHGDSAYTEWELLRAEDRRVRGAASGTTQREMGFTDFGPKDRSLTNAETHTFIDYTGRPTTGNPDDTWNAITGNQTGRVDIQEYMRWLCANGYFNENAPQCPS</sequence>
<evidence type="ECO:0000259" key="4">
    <source>
        <dbReference type="Pfam" id="PF20148"/>
    </source>
</evidence>
<evidence type="ECO:0000313" key="6">
    <source>
        <dbReference type="Proteomes" id="UP000308430"/>
    </source>
</evidence>
<feature type="domain" description="T6SS Phospholipase effector Tle1-like catalytic" evidence="3">
    <location>
        <begin position="1347"/>
        <end position="1630"/>
    </location>
</feature>
<dbReference type="Proteomes" id="UP000308430">
    <property type="component" value="Unassembled WGS sequence"/>
</dbReference>
<keyword evidence="2" id="KW-0732">Signal</keyword>
<reference evidence="5 6" key="1">
    <citation type="submission" date="2019-04" db="EMBL/GenBank/DDBJ databases">
        <title>Azoarcus nasutitermitis sp. nov. isolated from termite nest.</title>
        <authorList>
            <person name="Lin S.-Y."/>
            <person name="Hameed A."/>
            <person name="Hsu Y.-H."/>
            <person name="Young C.-C."/>
        </authorList>
    </citation>
    <scope>NUCLEOTIDE SEQUENCE [LARGE SCALE GENOMIC DNA]</scope>
    <source>
        <strain evidence="5 6">CC-YHH838</strain>
    </source>
</reference>
<dbReference type="InterPro" id="IPR018712">
    <property type="entry name" value="Tle1-like_cat"/>
</dbReference>
<name>A0A4S4AYZ0_9RHOO</name>